<feature type="domain" description="Metallo-beta-lactamase" evidence="2">
    <location>
        <begin position="101"/>
        <end position="291"/>
    </location>
</feature>
<dbReference type="CDD" id="cd16279">
    <property type="entry name" value="metallo-hydrolase-like_MBL-fold"/>
    <property type="match status" value="1"/>
</dbReference>
<dbReference type="EMBL" id="KZ819329">
    <property type="protein sequence ID" value="PWN20000.1"/>
    <property type="molecule type" value="Genomic_DNA"/>
</dbReference>
<feature type="compositionally biased region" description="Basic and acidic residues" evidence="1">
    <location>
        <begin position="355"/>
        <end position="370"/>
    </location>
</feature>
<dbReference type="Gene3D" id="3.60.15.10">
    <property type="entry name" value="Ribonuclease Z/Hydroxyacylglutathione hydrolase-like"/>
    <property type="match status" value="1"/>
</dbReference>
<evidence type="ECO:0000259" key="2">
    <source>
        <dbReference type="Pfam" id="PF12706"/>
    </source>
</evidence>
<evidence type="ECO:0000313" key="4">
    <source>
        <dbReference type="Proteomes" id="UP000245942"/>
    </source>
</evidence>
<feature type="region of interest" description="Disordered" evidence="1">
    <location>
        <begin position="344"/>
        <end position="375"/>
    </location>
</feature>
<feature type="region of interest" description="Disordered" evidence="1">
    <location>
        <begin position="1"/>
        <end position="27"/>
    </location>
</feature>
<dbReference type="RefSeq" id="XP_025347160.1">
    <property type="nucleotide sequence ID" value="XM_025492741.1"/>
</dbReference>
<feature type="region of interest" description="Disordered" evidence="1">
    <location>
        <begin position="292"/>
        <end position="311"/>
    </location>
</feature>
<feature type="compositionally biased region" description="Polar residues" evidence="1">
    <location>
        <begin position="402"/>
        <end position="414"/>
    </location>
</feature>
<dbReference type="InterPro" id="IPR036866">
    <property type="entry name" value="RibonucZ/Hydroxyglut_hydro"/>
</dbReference>
<accession>A0A316U491</accession>
<reference evidence="3 4" key="1">
    <citation type="journal article" date="2018" name="Mol. Biol. Evol.">
        <title>Broad Genomic Sampling Reveals a Smut Pathogenic Ancestry of the Fungal Clade Ustilaginomycotina.</title>
        <authorList>
            <person name="Kijpornyongpan T."/>
            <person name="Mondo S.J."/>
            <person name="Barry K."/>
            <person name="Sandor L."/>
            <person name="Lee J."/>
            <person name="Lipzen A."/>
            <person name="Pangilinan J."/>
            <person name="LaButti K."/>
            <person name="Hainaut M."/>
            <person name="Henrissat B."/>
            <person name="Grigoriev I.V."/>
            <person name="Spatafora J.W."/>
            <person name="Aime M.C."/>
        </authorList>
    </citation>
    <scope>NUCLEOTIDE SEQUENCE [LARGE SCALE GENOMIC DNA]</scope>
    <source>
        <strain evidence="3 4">MCA 4718</strain>
    </source>
</reference>
<protein>
    <recommendedName>
        <fullName evidence="2">Metallo-beta-lactamase domain-containing protein</fullName>
    </recommendedName>
</protein>
<evidence type="ECO:0000313" key="3">
    <source>
        <dbReference type="EMBL" id="PWN20000.1"/>
    </source>
</evidence>
<dbReference type="Proteomes" id="UP000245942">
    <property type="component" value="Unassembled WGS sequence"/>
</dbReference>
<keyword evidence="4" id="KW-1185">Reference proteome</keyword>
<organism evidence="3 4">
    <name type="scientific">Pseudomicrostroma glucosiphilum</name>
    <dbReference type="NCBI Taxonomy" id="1684307"/>
    <lineage>
        <taxon>Eukaryota</taxon>
        <taxon>Fungi</taxon>
        <taxon>Dikarya</taxon>
        <taxon>Basidiomycota</taxon>
        <taxon>Ustilaginomycotina</taxon>
        <taxon>Exobasidiomycetes</taxon>
        <taxon>Microstromatales</taxon>
        <taxon>Microstromatales incertae sedis</taxon>
        <taxon>Pseudomicrostroma</taxon>
    </lineage>
</organism>
<dbReference type="GeneID" id="37014475"/>
<dbReference type="OrthoDB" id="341300at2759"/>
<feature type="compositionally biased region" description="Polar residues" evidence="1">
    <location>
        <begin position="1"/>
        <end position="11"/>
    </location>
</feature>
<dbReference type="PANTHER" id="PTHR42663">
    <property type="entry name" value="HYDROLASE C777.06C-RELATED-RELATED"/>
    <property type="match status" value="1"/>
</dbReference>
<dbReference type="SUPFAM" id="SSF56281">
    <property type="entry name" value="Metallo-hydrolase/oxidoreductase"/>
    <property type="match status" value="1"/>
</dbReference>
<feature type="region of interest" description="Disordered" evidence="1">
    <location>
        <begin position="396"/>
        <end position="421"/>
    </location>
</feature>
<dbReference type="InterPro" id="IPR001279">
    <property type="entry name" value="Metallo-B-lactamas"/>
</dbReference>
<dbReference type="AlphaFoldDB" id="A0A316U491"/>
<feature type="compositionally biased region" description="Polar residues" evidence="1">
    <location>
        <begin position="344"/>
        <end position="354"/>
    </location>
</feature>
<gene>
    <name evidence="3" type="ORF">BCV69DRAFT_283524</name>
</gene>
<dbReference type="STRING" id="1684307.A0A316U491"/>
<name>A0A316U491_9BASI</name>
<sequence>MATSLEASNGPSSSSSSSQVPTKLPSPRSTWLNRAVFLGTGTSGQVPAIHCLSADVIDCEACADAIKPDSRNRRGCCSVALVGGGRKSSRPDSAYEDEQLIVIDAGPTFYGACVDYFRPNKVPRTIAGVLLTHGHADAILGLDNLRAWTMGGVLQNHVDVYVTKETLDVAVSTFPYLADVSKATGGGGVGALRWNIIDPNKPFFIGKGSERIQITPLPVYHGFASRGGPPFNTLGFRIDSMSYVSDCHHIPPSTAKLMAGSDCVVIDSLMPRRHPSHFSTSQAVSLLLSLPQDESRTSGGKNEPSFASAGPSLGILTDITHRIEHHALQQDLDKFCSSLKSWISSTSPSSLATTEQKDTTNGKSRERRGEGSGARWWSEVWDEDKGEMTGRIQVEPSLASKLKNNQSDGTSNRIGGSASGDERHVPALRVAWDGMVIKFLRQPASPQQKSADQSAL</sequence>
<proteinExistence type="predicted"/>
<dbReference type="Pfam" id="PF12706">
    <property type="entry name" value="Lactamase_B_2"/>
    <property type="match status" value="1"/>
</dbReference>
<evidence type="ECO:0000256" key="1">
    <source>
        <dbReference type="SAM" id="MobiDB-lite"/>
    </source>
</evidence>
<dbReference type="PANTHER" id="PTHR42663:SF6">
    <property type="entry name" value="HYDROLASE C777.06C-RELATED"/>
    <property type="match status" value="1"/>
</dbReference>